<sequence length="684" mass="76751">MSSTLNSGTWREPILAQFSRDIAGVSRLTVVADPDELLTEQGIVDGIRQRGFEIVPFEDHVAFRYAYERRFREVWDNGSDTNLVVVLRAPRSDISGLPFDLLKQAERDRRLLSFSLAELFPSLAPHVLSELDRIELDAVSAAQQLFKPEPMGENATRDFLLRNVFRLDPAQIQSDADLLRALLGRHYSGKTIPKSLDDRLIHLLRATGRWHDWPLDQIVASRAHFLEFLQERWSIFVKGHLASKEGGLHEEPEPYDLRFSGPTHLPFDHNDVRVYLDNLFTDGLLIPTNSISRSLVEGTWMAVGVAGSQLADNTSRFRKLLELLHSNQPSTSSDHHTWVQAASRWAEVVALRWSLPGDVAPEDKDRFNAAQQLLEQSFYEWMGAHFASLHSLSYLPRPVMVHQIPKYMAHRLNVKGSAAKLAIVVVDGLALDQWTVVRQEMPPRKWVMEEFGAFAWVPTLTSVSRQSIFAGDPPFFFGQSLDTTRKEEQHWSRFWEDRGLRKDETVYACQGTLEDDDVFIAKLSGKLAAPRCRIAGIVVGTVDQMLHGIVTGTDGMHAGVRHWAKRGALWRLLDTLLDCGFEVVLTADHGNVEGIGIGKPNVGVTADERGERVHVFPDVLLRSNIAAQYPGALEWPSVGLPEDYLALIAPSLRAFISEGRRTVAHGGISIEEVIVPFVTVARSV</sequence>
<comment type="caution">
    <text evidence="1">The sequence shown here is derived from an EMBL/GenBank/DDBJ whole genome shotgun (WGS) entry which is preliminary data.</text>
</comment>
<organism evidence="1 2">
    <name type="scientific">Rhodopseudomonas palustris</name>
    <dbReference type="NCBI Taxonomy" id="1076"/>
    <lineage>
        <taxon>Bacteria</taxon>
        <taxon>Pseudomonadati</taxon>
        <taxon>Pseudomonadota</taxon>
        <taxon>Alphaproteobacteria</taxon>
        <taxon>Hyphomicrobiales</taxon>
        <taxon>Nitrobacteraceae</taxon>
        <taxon>Rhodopseudomonas</taxon>
    </lineage>
</organism>
<evidence type="ECO:0000313" key="2">
    <source>
        <dbReference type="Proteomes" id="UP000285523"/>
    </source>
</evidence>
<dbReference type="RefSeq" id="WP_119855773.1">
    <property type="nucleotide sequence ID" value="NZ_QYYD01000005.1"/>
</dbReference>
<protein>
    <submittedName>
        <fullName evidence="1">BREX-3 system phosphatase PglZ</fullName>
    </submittedName>
</protein>
<proteinExistence type="predicted"/>
<dbReference type="Proteomes" id="UP000285523">
    <property type="component" value="Unassembled WGS sequence"/>
</dbReference>
<dbReference type="OrthoDB" id="9769734at2"/>
<accession>A0A418VJI6</accession>
<reference evidence="1 2" key="1">
    <citation type="submission" date="2018-09" db="EMBL/GenBank/DDBJ databases">
        <title>Draft genome sequence of Rhodopseudomonas palustris 2.1.18.</title>
        <authorList>
            <person name="Robertson S.L."/>
            <person name="Meyer T.E."/>
            <person name="Kyndt J.A."/>
        </authorList>
    </citation>
    <scope>NUCLEOTIDE SEQUENCE [LARGE SCALE GENOMIC DNA]</scope>
    <source>
        <strain evidence="1 2">2.1.18</strain>
    </source>
</reference>
<name>A0A418VJI6_RHOPL</name>
<dbReference type="EMBL" id="QYYD01000005">
    <property type="protein sequence ID" value="RJF76304.1"/>
    <property type="molecule type" value="Genomic_DNA"/>
</dbReference>
<dbReference type="InterPro" id="IPR017850">
    <property type="entry name" value="Alkaline_phosphatase_core_sf"/>
</dbReference>
<dbReference type="SUPFAM" id="SSF53649">
    <property type="entry name" value="Alkaline phosphatase-like"/>
    <property type="match status" value="1"/>
</dbReference>
<dbReference type="AlphaFoldDB" id="A0A418VJI6"/>
<dbReference type="NCBIfam" id="NF033449">
    <property type="entry name" value="BREX_PglZ_3"/>
    <property type="match status" value="1"/>
</dbReference>
<evidence type="ECO:0000313" key="1">
    <source>
        <dbReference type="EMBL" id="RJF76304.1"/>
    </source>
</evidence>
<dbReference type="Pfam" id="PF08665">
    <property type="entry name" value="PglZ"/>
    <property type="match status" value="1"/>
</dbReference>
<gene>
    <name evidence="1" type="primary">pglZ</name>
    <name evidence="1" type="ORF">D4Q52_06730</name>
</gene>